<dbReference type="Proteomes" id="UP000010792">
    <property type="component" value="Chromosome"/>
</dbReference>
<keyword evidence="2" id="KW-1185">Reference proteome</keyword>
<dbReference type="RefSeq" id="WP_052638021.1">
    <property type="nucleotide sequence ID" value="NZ_FO082820.1"/>
</dbReference>
<organism evidence="1 2">
    <name type="scientific">Pseudorhizobium banfieldiae</name>
    <dbReference type="NCBI Taxonomy" id="1125847"/>
    <lineage>
        <taxon>Bacteria</taxon>
        <taxon>Pseudomonadati</taxon>
        <taxon>Pseudomonadota</taxon>
        <taxon>Alphaproteobacteria</taxon>
        <taxon>Hyphomicrobiales</taxon>
        <taxon>Rhizobiaceae</taxon>
        <taxon>Rhizobium/Agrobacterium group</taxon>
        <taxon>Pseudorhizobium</taxon>
    </lineage>
</organism>
<name>L0NE96_9HYPH</name>
<evidence type="ECO:0000313" key="1">
    <source>
        <dbReference type="EMBL" id="CCF19126.1"/>
    </source>
</evidence>
<dbReference type="OrthoDB" id="8455795at2"/>
<dbReference type="EMBL" id="FO082820">
    <property type="protein sequence ID" value="CCF19126.1"/>
    <property type="molecule type" value="Genomic_DNA"/>
</dbReference>
<accession>L0NE96</accession>
<dbReference type="STRING" id="1125847.NT26_1402"/>
<proteinExistence type="predicted"/>
<dbReference type="KEGG" id="rht:NT26_1402"/>
<reference evidence="1 2" key="1">
    <citation type="journal article" date="2013" name="Genome Biol. Evol.">
        <title>Life in an arsenic-containing gold mine: genome and physiology of the autotrophic arsenite-oxidizing bacterium rhizobium sp. NT-26.</title>
        <authorList>
            <person name="Andres J."/>
            <person name="Arsene-Ploetze F."/>
            <person name="Barbe V."/>
            <person name="Brochier-Armanet C."/>
            <person name="Cleiss-Arnold J."/>
            <person name="Coppee J.Y."/>
            <person name="Dillies M.A."/>
            <person name="Geist"/>
            <person name="L"/>
            <person name="Joublin A."/>
            <person name="Koechler S."/>
            <person name="Lassalle F."/>
            <person name="Marchal M."/>
            <person name="Medigue C."/>
            <person name="Muller D."/>
            <person name="Nesme X."/>
            <person name="Plewniak F."/>
            <person name="Proux C."/>
            <person name="Ramirez-Bahena M.H."/>
            <person name="Schenowitz C."/>
            <person name="Sismeiro O."/>
            <person name="Vallenet D."/>
            <person name="Santini J.M."/>
            <person name="Bertin P.N."/>
        </authorList>
    </citation>
    <scope>NUCLEOTIDE SEQUENCE [LARGE SCALE GENOMIC DNA]</scope>
    <source>
        <strain evidence="1 2">NT-26</strain>
    </source>
</reference>
<sequence>MPLAMKTTQRGFVVAEFVDRSGVSCSLQESSLANEASLWLGCDDADPKILLPDRGWTQHPFLPGTVFNTRMHLTQDMVKDLLPYLQHFAEHGDLRLPPDG</sequence>
<protein>
    <submittedName>
        <fullName evidence="1">Uncharacterized protein</fullName>
    </submittedName>
</protein>
<gene>
    <name evidence="1" type="ORF">NT26_1402</name>
</gene>
<dbReference type="AlphaFoldDB" id="L0NE96"/>
<evidence type="ECO:0000313" key="2">
    <source>
        <dbReference type="Proteomes" id="UP000010792"/>
    </source>
</evidence>